<organism evidence="8 9">
    <name type="scientific">Arctia plantaginis</name>
    <name type="common">Wood tiger moth</name>
    <name type="synonym">Phalaena plantaginis</name>
    <dbReference type="NCBI Taxonomy" id="874455"/>
    <lineage>
        <taxon>Eukaryota</taxon>
        <taxon>Metazoa</taxon>
        <taxon>Ecdysozoa</taxon>
        <taxon>Arthropoda</taxon>
        <taxon>Hexapoda</taxon>
        <taxon>Insecta</taxon>
        <taxon>Pterygota</taxon>
        <taxon>Neoptera</taxon>
        <taxon>Endopterygota</taxon>
        <taxon>Lepidoptera</taxon>
        <taxon>Glossata</taxon>
        <taxon>Ditrysia</taxon>
        <taxon>Noctuoidea</taxon>
        <taxon>Erebidae</taxon>
        <taxon>Arctiinae</taxon>
        <taxon>Arctia</taxon>
    </lineage>
</organism>
<keyword evidence="9" id="KW-1185">Reference proteome</keyword>
<feature type="domain" description="Carboxylesterase type B" evidence="7">
    <location>
        <begin position="21"/>
        <end position="492"/>
    </location>
</feature>
<dbReference type="EC" id="3.1.1.-" evidence="6"/>
<dbReference type="GO" id="GO:0052689">
    <property type="term" value="F:carboxylic ester hydrolase activity"/>
    <property type="evidence" value="ECO:0007669"/>
    <property type="project" value="UniProtKB-KW"/>
</dbReference>
<dbReference type="SUPFAM" id="SSF53474">
    <property type="entry name" value="alpha/beta-Hydrolases"/>
    <property type="match status" value="1"/>
</dbReference>
<feature type="chain" id="PRO_5035960550" description="Carboxylic ester hydrolase" evidence="6">
    <location>
        <begin position="18"/>
        <end position="538"/>
    </location>
</feature>
<evidence type="ECO:0000256" key="1">
    <source>
        <dbReference type="ARBA" id="ARBA00005964"/>
    </source>
</evidence>
<evidence type="ECO:0000256" key="3">
    <source>
        <dbReference type="ARBA" id="ARBA00022801"/>
    </source>
</evidence>
<accession>A0A8S1AX38</accession>
<dbReference type="InterPro" id="IPR019826">
    <property type="entry name" value="Carboxylesterase_B_AS"/>
</dbReference>
<keyword evidence="6" id="KW-0732">Signal</keyword>
<proteinExistence type="inferred from homology"/>
<feature type="signal peptide" evidence="6">
    <location>
        <begin position="1"/>
        <end position="17"/>
    </location>
</feature>
<dbReference type="EMBL" id="CADEBC010000544">
    <property type="protein sequence ID" value="CAB3251228.1"/>
    <property type="molecule type" value="Genomic_DNA"/>
</dbReference>
<name>A0A8S1AX38_ARCPL</name>
<dbReference type="InterPro" id="IPR002018">
    <property type="entry name" value="CarbesteraseB"/>
</dbReference>
<reference evidence="8 9" key="1">
    <citation type="submission" date="2020-04" db="EMBL/GenBank/DDBJ databases">
        <authorList>
            <person name="Wallbank WR R."/>
            <person name="Pardo Diaz C."/>
            <person name="Kozak K."/>
            <person name="Martin S."/>
            <person name="Jiggins C."/>
            <person name="Moest M."/>
            <person name="Warren A I."/>
            <person name="Byers J.R.P. K."/>
            <person name="Montejo-Kovacevich G."/>
            <person name="Yen C E."/>
        </authorList>
    </citation>
    <scope>NUCLEOTIDE SEQUENCE [LARGE SCALE GENOMIC DNA]</scope>
</reference>
<protein>
    <recommendedName>
        <fullName evidence="6">Carboxylic ester hydrolase</fullName>
        <ecNumber evidence="6">3.1.1.-</ecNumber>
    </recommendedName>
</protein>
<keyword evidence="5" id="KW-0325">Glycoprotein</keyword>
<dbReference type="Proteomes" id="UP000494106">
    <property type="component" value="Unassembled WGS sequence"/>
</dbReference>
<keyword evidence="2" id="KW-0719">Serine esterase</keyword>
<dbReference type="Pfam" id="PF00135">
    <property type="entry name" value="COesterase"/>
    <property type="match status" value="1"/>
</dbReference>
<evidence type="ECO:0000313" key="8">
    <source>
        <dbReference type="EMBL" id="CAB3251228.1"/>
    </source>
</evidence>
<evidence type="ECO:0000313" key="9">
    <source>
        <dbReference type="Proteomes" id="UP000494106"/>
    </source>
</evidence>
<evidence type="ECO:0000259" key="7">
    <source>
        <dbReference type="Pfam" id="PF00135"/>
    </source>
</evidence>
<evidence type="ECO:0000256" key="6">
    <source>
        <dbReference type="RuleBase" id="RU361235"/>
    </source>
</evidence>
<dbReference type="InterPro" id="IPR050309">
    <property type="entry name" value="Type-B_Carboxylest/Lipase"/>
</dbReference>
<dbReference type="PANTHER" id="PTHR11559">
    <property type="entry name" value="CARBOXYLESTERASE"/>
    <property type="match status" value="1"/>
</dbReference>
<evidence type="ECO:0000256" key="5">
    <source>
        <dbReference type="ARBA" id="ARBA00023180"/>
    </source>
</evidence>
<dbReference type="Gene3D" id="3.40.50.1820">
    <property type="entry name" value="alpha/beta hydrolase"/>
    <property type="match status" value="1"/>
</dbReference>
<comment type="similarity">
    <text evidence="1 6">Belongs to the type-B carboxylesterase/lipase family.</text>
</comment>
<evidence type="ECO:0000256" key="2">
    <source>
        <dbReference type="ARBA" id="ARBA00022487"/>
    </source>
</evidence>
<evidence type="ECO:0000256" key="4">
    <source>
        <dbReference type="ARBA" id="ARBA00023157"/>
    </source>
</evidence>
<gene>
    <name evidence="8" type="ORF">APLA_LOCUS12912</name>
</gene>
<comment type="caution">
    <text evidence="8">The sequence shown here is derived from an EMBL/GenBank/DDBJ whole genome shotgun (WGS) entry which is preliminary data.</text>
</comment>
<dbReference type="PROSITE" id="PS00122">
    <property type="entry name" value="CARBOXYLESTERASE_B_1"/>
    <property type="match status" value="1"/>
</dbReference>
<dbReference type="AlphaFoldDB" id="A0A8S1AX38"/>
<keyword evidence="4" id="KW-1015">Disulfide bond</keyword>
<dbReference type="InterPro" id="IPR029058">
    <property type="entry name" value="AB_hydrolase_fold"/>
</dbReference>
<sequence length="538" mass="61382">MCGILWIGIVLIACVFGQTGPVVDTSVGQIVGLKDEFIKFLGIPYAVVDVNDPFGLAKPHPPFNTPYFANKDPVVCPQIYKDIVQGNIQCLHLNIYKPNNEYQNKTLPVMVFIHGGGFREGDGNLKTYSPIFLIKHDVMVVTVNYRLGPYGFLCLEQDEYSNQGLKDQILALKWIKKNIKQFGGDEENILLFGHSAGSASIDFHLLFKEEKVYNKVILQSVEMVSLLLIDEPKNNDSLANITSKLGIDSKDLKTVDMIKELSKINTELIISMTKNDNFRPCVHNLIIGDKMKRNNFKDMKIIIGNAEKEALFFYTGVVNYTNMIEMELNKHFTNIPEKGVTKAENFYLTGNLKYNTIDFGCDLYFNYPAIRSIRHYLRNNATVYRYLFTYDGGRNYIKVRDGIDAEGATHGDELGYLFDADLFGDTITAADQSVIDTITTFWTNFAKYGNPTPEDLSSSTWPKIDDNLEFYMNILSHPVLERRYREKEMVFWDSFYKDFGVYSTGHRFPEEAEFMKNRAPQLGIMISLNVAVVLIRYV</sequence>
<dbReference type="OrthoDB" id="10039931at2759"/>
<keyword evidence="3 6" id="KW-0378">Hydrolase</keyword>